<keyword evidence="3 6" id="KW-0812">Transmembrane</keyword>
<dbReference type="InterPro" id="IPR004307">
    <property type="entry name" value="TspO_MBR"/>
</dbReference>
<evidence type="ECO:0000256" key="2">
    <source>
        <dbReference type="ARBA" id="ARBA00007524"/>
    </source>
</evidence>
<evidence type="ECO:0000313" key="7">
    <source>
        <dbReference type="EMBL" id="MCY9281530.1"/>
    </source>
</evidence>
<gene>
    <name evidence="7" type="ORF">MOE73_15805</name>
</gene>
<name>A0AA90JAT4_9BACI</name>
<evidence type="ECO:0000256" key="3">
    <source>
        <dbReference type="ARBA" id="ARBA00022692"/>
    </source>
</evidence>
<dbReference type="CDD" id="cd15904">
    <property type="entry name" value="TSPO_MBR"/>
    <property type="match status" value="1"/>
</dbReference>
<dbReference type="Pfam" id="PF03073">
    <property type="entry name" value="TspO_MBR"/>
    <property type="match status" value="1"/>
</dbReference>
<dbReference type="InterPro" id="IPR038330">
    <property type="entry name" value="TspO/MBR-related_sf"/>
</dbReference>
<dbReference type="EMBL" id="JALAXI010000014">
    <property type="protein sequence ID" value="MCY9281530.1"/>
    <property type="molecule type" value="Genomic_DNA"/>
</dbReference>
<comment type="similarity">
    <text evidence="2">Belongs to the TspO/BZRP family.</text>
</comment>
<feature type="transmembrane region" description="Helical" evidence="6">
    <location>
        <begin position="16"/>
        <end position="37"/>
    </location>
</feature>
<dbReference type="RefSeq" id="WP_268294614.1">
    <property type="nucleotide sequence ID" value="NZ_JALAJD010000002.1"/>
</dbReference>
<keyword evidence="4 6" id="KW-1133">Transmembrane helix</keyword>
<proteinExistence type="inferred from homology"/>
<feature type="transmembrane region" description="Helical" evidence="6">
    <location>
        <begin position="87"/>
        <end position="107"/>
    </location>
</feature>
<dbReference type="PIRSF" id="PIRSF005859">
    <property type="entry name" value="PBR"/>
    <property type="match status" value="1"/>
</dbReference>
<sequence>MSLYFGEELLLKKEKIVTAVIVFLVTYALFSLAGVLFPVDREWYESLNKPDWTPSGRLIGTIWSVLFAFISLSAALVYATYDLRKAAAPFWITLIINYLFNQAFSYFQFTQKNLLAAAVDSFFVAITALSLTFIAWRIHKTAAILFIPYVLWSFFATYLAFTIYGMNH</sequence>
<evidence type="ECO:0000313" key="8">
    <source>
        <dbReference type="Proteomes" id="UP001066455"/>
    </source>
</evidence>
<evidence type="ECO:0000256" key="1">
    <source>
        <dbReference type="ARBA" id="ARBA00004141"/>
    </source>
</evidence>
<dbReference type="PANTHER" id="PTHR10057:SF0">
    <property type="entry name" value="TRANSLOCATOR PROTEIN"/>
    <property type="match status" value="1"/>
</dbReference>
<keyword evidence="5 6" id="KW-0472">Membrane</keyword>
<feature type="transmembrane region" description="Helical" evidence="6">
    <location>
        <begin position="114"/>
        <end position="136"/>
    </location>
</feature>
<evidence type="ECO:0000256" key="6">
    <source>
        <dbReference type="SAM" id="Phobius"/>
    </source>
</evidence>
<evidence type="ECO:0000256" key="4">
    <source>
        <dbReference type="ARBA" id="ARBA00022989"/>
    </source>
</evidence>
<dbReference type="GO" id="GO:0016020">
    <property type="term" value="C:membrane"/>
    <property type="evidence" value="ECO:0007669"/>
    <property type="project" value="UniProtKB-SubCell"/>
</dbReference>
<protein>
    <submittedName>
        <fullName evidence="7">Tryptophan-rich sensory protein</fullName>
    </submittedName>
</protein>
<dbReference type="GO" id="GO:0033013">
    <property type="term" value="P:tetrapyrrole metabolic process"/>
    <property type="evidence" value="ECO:0007669"/>
    <property type="project" value="UniProtKB-ARBA"/>
</dbReference>
<comment type="caution">
    <text evidence="7">The sequence shown here is derived from an EMBL/GenBank/DDBJ whole genome shotgun (WGS) entry which is preliminary data.</text>
</comment>
<feature type="transmembrane region" description="Helical" evidence="6">
    <location>
        <begin position="142"/>
        <end position="164"/>
    </location>
</feature>
<accession>A0AA90JAT4</accession>
<evidence type="ECO:0000256" key="5">
    <source>
        <dbReference type="ARBA" id="ARBA00023136"/>
    </source>
</evidence>
<dbReference type="Proteomes" id="UP001066455">
    <property type="component" value="Unassembled WGS sequence"/>
</dbReference>
<comment type="subcellular location">
    <subcellularLocation>
        <location evidence="1">Membrane</location>
        <topology evidence="1">Multi-pass membrane protein</topology>
    </subcellularLocation>
</comment>
<dbReference type="FunFam" id="1.20.1260.100:FF:000001">
    <property type="entry name" value="translocator protein 2"/>
    <property type="match status" value="1"/>
</dbReference>
<feature type="transmembrane region" description="Helical" evidence="6">
    <location>
        <begin position="58"/>
        <end position="81"/>
    </location>
</feature>
<dbReference type="Gene3D" id="1.20.1260.100">
    <property type="entry name" value="TspO/MBR protein"/>
    <property type="match status" value="1"/>
</dbReference>
<dbReference type="AlphaFoldDB" id="A0AA90JAT4"/>
<organism evidence="7 8">
    <name type="scientific">Bacillus haynesii</name>
    <dbReference type="NCBI Taxonomy" id="1925021"/>
    <lineage>
        <taxon>Bacteria</taxon>
        <taxon>Bacillati</taxon>
        <taxon>Bacillota</taxon>
        <taxon>Bacilli</taxon>
        <taxon>Bacillales</taxon>
        <taxon>Bacillaceae</taxon>
        <taxon>Bacillus</taxon>
    </lineage>
</organism>
<reference evidence="7" key="1">
    <citation type="submission" date="2022-02" db="EMBL/GenBank/DDBJ databases">
        <title>Crop Bioprotection Bacillus Genome Sequencing.</title>
        <authorList>
            <person name="Dunlap C."/>
        </authorList>
    </citation>
    <scope>NUCLEOTIDE SEQUENCE</scope>
    <source>
        <strain evidence="7">T20C14</strain>
    </source>
</reference>
<dbReference type="PANTHER" id="PTHR10057">
    <property type="entry name" value="PERIPHERAL-TYPE BENZODIAZEPINE RECEPTOR"/>
    <property type="match status" value="1"/>
</dbReference>